<sequence>MRKRKHEGKKKRKHIPSSDDSSPSSDMDSTNDSEDDTSPLSDSDSSTHHNKRKCRKLKEAKEEIDSLKRKLKQAEKKYEDLEDSLCKHKHKSKQSSKDPAASVHHCPDKSKGIIAPAIQAQIPCATQKIMESGWKEHLLLTILTNTFCESHNATRPEPETAQIDDNGKLVFKTRIPQTCCNETSLDLAEWLQAWDRLSKLINTYFPRQLQAWCAHFTCIMGHADWDKKWLVLLCYDIELRHCSTNSSINILIWQEEIYKHQEDLFRNKQLNALAGPSTFTPPAPPAHAPPNWLPLMNTKPSANPLKPPTHPISICP</sequence>
<dbReference type="Proteomes" id="UP000383932">
    <property type="component" value="Unassembled WGS sequence"/>
</dbReference>
<gene>
    <name evidence="2" type="ORF">CTheo_8766</name>
</gene>
<feature type="compositionally biased region" description="Basic residues" evidence="1">
    <location>
        <begin position="1"/>
        <end position="15"/>
    </location>
</feature>
<organism evidence="2 3">
    <name type="scientific">Ceratobasidium theobromae</name>
    <dbReference type="NCBI Taxonomy" id="1582974"/>
    <lineage>
        <taxon>Eukaryota</taxon>
        <taxon>Fungi</taxon>
        <taxon>Dikarya</taxon>
        <taxon>Basidiomycota</taxon>
        <taxon>Agaricomycotina</taxon>
        <taxon>Agaricomycetes</taxon>
        <taxon>Cantharellales</taxon>
        <taxon>Ceratobasidiaceae</taxon>
        <taxon>Ceratobasidium</taxon>
    </lineage>
</organism>
<name>A0A5N5Q7Q9_9AGAM</name>
<feature type="region of interest" description="Disordered" evidence="1">
    <location>
        <begin position="86"/>
        <end position="106"/>
    </location>
</feature>
<evidence type="ECO:0000313" key="2">
    <source>
        <dbReference type="EMBL" id="KAB5587792.1"/>
    </source>
</evidence>
<dbReference type="AlphaFoldDB" id="A0A5N5Q7Q9"/>
<protein>
    <submittedName>
        <fullName evidence="2">Polyprotein</fullName>
    </submittedName>
</protein>
<dbReference type="OrthoDB" id="2973373at2759"/>
<feature type="compositionally biased region" description="Low complexity" evidence="1">
    <location>
        <begin position="18"/>
        <end position="28"/>
    </location>
</feature>
<feature type="compositionally biased region" description="Basic and acidic residues" evidence="1">
    <location>
        <begin position="57"/>
        <end position="70"/>
    </location>
</feature>
<evidence type="ECO:0000256" key="1">
    <source>
        <dbReference type="SAM" id="MobiDB-lite"/>
    </source>
</evidence>
<keyword evidence="3" id="KW-1185">Reference proteome</keyword>
<dbReference type="EMBL" id="SSOP01000778">
    <property type="protein sequence ID" value="KAB5587792.1"/>
    <property type="molecule type" value="Genomic_DNA"/>
</dbReference>
<proteinExistence type="predicted"/>
<feature type="region of interest" description="Disordered" evidence="1">
    <location>
        <begin position="1"/>
        <end position="70"/>
    </location>
</feature>
<reference evidence="2 3" key="1">
    <citation type="journal article" date="2019" name="Fungal Biol. Biotechnol.">
        <title>Draft genome sequence of fastidious pathogen Ceratobasidium theobromae, which causes vascular-streak dieback in Theobroma cacao.</title>
        <authorList>
            <person name="Ali S.S."/>
            <person name="Asman A."/>
            <person name="Shao J."/>
            <person name="Firmansyah A.P."/>
            <person name="Susilo A.W."/>
            <person name="Rosmana A."/>
            <person name="McMahon P."/>
            <person name="Junaid M."/>
            <person name="Guest D."/>
            <person name="Kheng T.Y."/>
            <person name="Meinhardt L.W."/>
            <person name="Bailey B.A."/>
        </authorList>
    </citation>
    <scope>NUCLEOTIDE SEQUENCE [LARGE SCALE GENOMIC DNA]</scope>
    <source>
        <strain evidence="2 3">CT2</strain>
    </source>
</reference>
<comment type="caution">
    <text evidence="2">The sequence shown here is derived from an EMBL/GenBank/DDBJ whole genome shotgun (WGS) entry which is preliminary data.</text>
</comment>
<accession>A0A5N5Q7Q9</accession>
<evidence type="ECO:0000313" key="3">
    <source>
        <dbReference type="Proteomes" id="UP000383932"/>
    </source>
</evidence>